<feature type="chain" id="PRO_5034347327" description="Ig-like domain-containing protein" evidence="1">
    <location>
        <begin position="20"/>
        <end position="113"/>
    </location>
</feature>
<dbReference type="InterPro" id="IPR036179">
    <property type="entry name" value="Ig-like_dom_sf"/>
</dbReference>
<reference evidence="3" key="1">
    <citation type="submission" date="2025-08" db="UniProtKB">
        <authorList>
            <consortium name="Ensembl"/>
        </authorList>
    </citation>
    <scope>IDENTIFICATION</scope>
</reference>
<evidence type="ECO:0000256" key="1">
    <source>
        <dbReference type="SAM" id="SignalP"/>
    </source>
</evidence>
<dbReference type="InterPro" id="IPR013106">
    <property type="entry name" value="Ig_V-set"/>
</dbReference>
<feature type="domain" description="Ig-like" evidence="2">
    <location>
        <begin position="5"/>
        <end position="113"/>
    </location>
</feature>
<name>A0A8D0CDM1_SALMN</name>
<reference evidence="3" key="2">
    <citation type="submission" date="2025-09" db="UniProtKB">
        <authorList>
            <consortium name="Ensembl"/>
        </authorList>
    </citation>
    <scope>IDENTIFICATION</scope>
</reference>
<dbReference type="AlphaFoldDB" id="A0A8D0CDM1"/>
<evidence type="ECO:0000313" key="3">
    <source>
        <dbReference type="Ensembl" id="ENSSMRP00000017719.1"/>
    </source>
</evidence>
<sequence length="113" mass="12105">MAWAPFFFAFLHCSVNSQGTLTQPASASSSLGQTAKISCSKGSGSWSKYGIHWLQQKPGQAPQLMVYDNSTRASGVPDHFSGSASGNTGSLTISNIQAEDEAVYYCLSRDNNY</sequence>
<dbReference type="InterPro" id="IPR007110">
    <property type="entry name" value="Ig-like_dom"/>
</dbReference>
<proteinExistence type="predicted"/>
<feature type="signal peptide" evidence="1">
    <location>
        <begin position="1"/>
        <end position="19"/>
    </location>
</feature>
<organism evidence="3 4">
    <name type="scientific">Salvator merianae</name>
    <name type="common">Argentine black and white tegu</name>
    <name type="synonym">Tupinambis merianae</name>
    <dbReference type="NCBI Taxonomy" id="96440"/>
    <lineage>
        <taxon>Eukaryota</taxon>
        <taxon>Metazoa</taxon>
        <taxon>Chordata</taxon>
        <taxon>Craniata</taxon>
        <taxon>Vertebrata</taxon>
        <taxon>Euteleostomi</taxon>
        <taxon>Lepidosauria</taxon>
        <taxon>Squamata</taxon>
        <taxon>Bifurcata</taxon>
        <taxon>Unidentata</taxon>
        <taxon>Episquamata</taxon>
        <taxon>Laterata</taxon>
        <taxon>Teiioidea</taxon>
        <taxon>Teiidae</taxon>
        <taxon>Salvator</taxon>
    </lineage>
</organism>
<evidence type="ECO:0000259" key="2">
    <source>
        <dbReference type="PROSITE" id="PS50835"/>
    </source>
</evidence>
<dbReference type="SMART" id="SM00406">
    <property type="entry name" value="IGv"/>
    <property type="match status" value="1"/>
</dbReference>
<evidence type="ECO:0000313" key="4">
    <source>
        <dbReference type="Proteomes" id="UP000694421"/>
    </source>
</evidence>
<dbReference type="SUPFAM" id="SSF48726">
    <property type="entry name" value="Immunoglobulin"/>
    <property type="match status" value="1"/>
</dbReference>
<dbReference type="Pfam" id="PF07686">
    <property type="entry name" value="V-set"/>
    <property type="match status" value="1"/>
</dbReference>
<keyword evidence="4" id="KW-1185">Reference proteome</keyword>
<dbReference type="Gene3D" id="2.60.40.10">
    <property type="entry name" value="Immunoglobulins"/>
    <property type="match status" value="1"/>
</dbReference>
<dbReference type="GeneTree" id="ENSGT00940000154179"/>
<accession>A0A8D0CDM1</accession>
<dbReference type="PROSITE" id="PS50835">
    <property type="entry name" value="IG_LIKE"/>
    <property type="match status" value="1"/>
</dbReference>
<protein>
    <recommendedName>
        <fullName evidence="2">Ig-like domain-containing protein</fullName>
    </recommendedName>
</protein>
<dbReference type="PANTHER" id="PTHR23267">
    <property type="entry name" value="IMMUNOGLOBULIN LIGHT CHAIN"/>
    <property type="match status" value="1"/>
</dbReference>
<dbReference type="OMA" id="WHQQKSP"/>
<dbReference type="InterPro" id="IPR013783">
    <property type="entry name" value="Ig-like_fold"/>
</dbReference>
<dbReference type="InterPro" id="IPR050150">
    <property type="entry name" value="IgV_Light_Chain"/>
</dbReference>
<dbReference type="Ensembl" id="ENSSMRT00000020748.1">
    <property type="protein sequence ID" value="ENSSMRP00000017719.1"/>
    <property type="gene ID" value="ENSSMRG00000013822.1"/>
</dbReference>
<dbReference type="Proteomes" id="UP000694421">
    <property type="component" value="Unplaced"/>
</dbReference>
<keyword evidence="1" id="KW-0732">Signal</keyword>